<organism evidence="2 3">
    <name type="scientific">Cordylochernes scorpioides</name>
    <dbReference type="NCBI Taxonomy" id="51811"/>
    <lineage>
        <taxon>Eukaryota</taxon>
        <taxon>Metazoa</taxon>
        <taxon>Ecdysozoa</taxon>
        <taxon>Arthropoda</taxon>
        <taxon>Chelicerata</taxon>
        <taxon>Arachnida</taxon>
        <taxon>Pseudoscorpiones</taxon>
        <taxon>Cheliferoidea</taxon>
        <taxon>Chernetidae</taxon>
        <taxon>Cordylochernes</taxon>
    </lineage>
</organism>
<reference evidence="2 3" key="1">
    <citation type="submission" date="2022-01" db="EMBL/GenBank/DDBJ databases">
        <title>A chromosomal length assembly of Cordylochernes scorpioides.</title>
        <authorList>
            <person name="Zeh D."/>
            <person name="Zeh J."/>
        </authorList>
    </citation>
    <scope>NUCLEOTIDE SEQUENCE [LARGE SCALE GENOMIC DNA]</scope>
    <source>
        <strain evidence="2">IN4F17</strain>
        <tissue evidence="2">Whole Body</tissue>
    </source>
</reference>
<keyword evidence="3" id="KW-1185">Reference proteome</keyword>
<evidence type="ECO:0000256" key="1">
    <source>
        <dbReference type="SAM" id="MobiDB-lite"/>
    </source>
</evidence>
<dbReference type="EMBL" id="CP092867">
    <property type="protein sequence ID" value="UYV68213.1"/>
    <property type="molecule type" value="Genomic_DNA"/>
</dbReference>
<evidence type="ECO:0000313" key="3">
    <source>
        <dbReference type="Proteomes" id="UP001235939"/>
    </source>
</evidence>
<evidence type="ECO:0000313" key="2">
    <source>
        <dbReference type="EMBL" id="UYV68213.1"/>
    </source>
</evidence>
<name>A0ABY6KHY3_9ARAC</name>
<protein>
    <submittedName>
        <fullName evidence="2">Uncharacterized protein</fullName>
    </submittedName>
</protein>
<sequence>MRIRYKYVNTLNQDLRQRFRKEYLSQIMNKPGKKTATPLKSCREQDIGWYKHPTSTTVVPLELDTESETNLTSQKYLEDKSDSHGFHHRAKAKTSLEDDDVPIDDTTTKPLFTPQEKECKGTRDKVPRLRWNPWQKHVRSIYERKNTSRVAEWTRHLPGMTPNTLLLRSQTSVFDIDLKPTDYSVAAKALPEIWLVRRGEYRRVLNRANMGNRNIAEIQVVWQFSASCRLPDTSKLSHVADKIAAKIPFSTVTITATTSTVHRHLLTPRTQSNDNDHNSCPNDHKFNFNKSQLQPKRPQPQPQRPQLPL</sequence>
<gene>
    <name evidence="2" type="ORF">LAZ67_5003399</name>
</gene>
<accession>A0ABY6KHY3</accession>
<proteinExistence type="predicted"/>
<feature type="compositionally biased region" description="Basic and acidic residues" evidence="1">
    <location>
        <begin position="274"/>
        <end position="286"/>
    </location>
</feature>
<feature type="compositionally biased region" description="Pro residues" evidence="1">
    <location>
        <begin position="297"/>
        <end position="309"/>
    </location>
</feature>
<feature type="region of interest" description="Disordered" evidence="1">
    <location>
        <begin position="267"/>
        <end position="309"/>
    </location>
</feature>
<dbReference type="Proteomes" id="UP001235939">
    <property type="component" value="Chromosome 05"/>
</dbReference>